<gene>
    <name evidence="1" type="ORF">XD93_0516</name>
</gene>
<proteinExistence type="predicted"/>
<dbReference type="SUPFAM" id="SSF88723">
    <property type="entry name" value="PIN domain-like"/>
    <property type="match status" value="1"/>
</dbReference>
<reference evidence="2" key="1">
    <citation type="journal article" date="2015" name="MBio">
        <title>Genome-Resolved Metagenomic Analysis Reveals Roles for Candidate Phyla and Other Microbial Community Members in Biogeochemical Transformations in Oil Reservoirs.</title>
        <authorList>
            <person name="Hu P."/>
            <person name="Tom L."/>
            <person name="Singh A."/>
            <person name="Thomas B.C."/>
            <person name="Baker B.J."/>
            <person name="Piceno Y.M."/>
            <person name="Andersen G.L."/>
            <person name="Banfield J.F."/>
        </authorList>
    </citation>
    <scope>NUCLEOTIDE SEQUENCE [LARGE SCALE GENOMIC DNA]</scope>
</reference>
<comment type="caution">
    <text evidence="1">The sequence shown here is derived from an EMBL/GenBank/DDBJ whole genome shotgun (WGS) entry which is preliminary data.</text>
</comment>
<evidence type="ECO:0000313" key="1">
    <source>
        <dbReference type="EMBL" id="KUK77134.1"/>
    </source>
</evidence>
<organism evidence="1 2">
    <name type="scientific">candidate division WS6 bacterium 34_10</name>
    <dbReference type="NCBI Taxonomy" id="1641389"/>
    <lineage>
        <taxon>Bacteria</taxon>
        <taxon>Candidatus Dojkabacteria</taxon>
    </lineage>
</organism>
<dbReference type="Proteomes" id="UP000053904">
    <property type="component" value="Unassembled WGS sequence"/>
</dbReference>
<accession>A0A101HHS4</accession>
<name>A0A101HHS4_9BACT</name>
<dbReference type="EMBL" id="LGGO01000063">
    <property type="protein sequence ID" value="KUK77134.1"/>
    <property type="molecule type" value="Genomic_DNA"/>
</dbReference>
<dbReference type="InterPro" id="IPR029060">
    <property type="entry name" value="PIN-like_dom_sf"/>
</dbReference>
<dbReference type="AlphaFoldDB" id="A0A101HHS4"/>
<protein>
    <submittedName>
        <fullName evidence="1">Uncharacterized protein</fullName>
    </submittedName>
</protein>
<sequence>MKNLIYLDSGILLDCILLQQGYTKVNTEKRFNIKEIDSNKSEFLISNISLIELTEHLKDSKASLCAINNGYSYFDLCKHRIDDIELSKEQLDEIDQIIKDHLIDVPSVVSISPKGFSAKEINNLVEICNQYSIFLIDALHFLIADRENCNIFVTNDQKLKKGLKKLISDLASEHEMRVVASKEFKNNILNTLK</sequence>
<evidence type="ECO:0000313" key="2">
    <source>
        <dbReference type="Proteomes" id="UP000053904"/>
    </source>
</evidence>